<dbReference type="AlphaFoldDB" id="A0A2C5WCW8"/>
<proteinExistence type="predicted"/>
<gene>
    <name evidence="2" type="ORF">CRX57_23470</name>
</gene>
<name>A0A2C5WCW8_PSEPU</name>
<sequence>MVPPEESSMDPQHARGDDEPSLVVIPEPIVPDILKDEEGNESPDGLLPRDVLNRDLKITIPAWDFSTEPEFVKDVVLVGFRRRGLPFDDDTAGVFPFDIPIDPGDKIVSVPQRDLASGVYDLSYKLKIGGNDAESLKKTITVDRVPPDDGQEPAMLELLDLVGDITDDYLDEHGQVRFKVRLYLDVKARDRAIYYWTDTNTPPDFETEIREQAFSQLDIDNDQLIITVYADEIRLRGHGQRYIYYRLRDWAGNRGPRSRPLPVFVDLTPGVPIHKPPRIPLSDRGLIDRQHAREGAVNQRAVTVEIDAYDNPLSGDQVLLDWDGTVLPPQDVDPANFPCVIPVPWSALTAKGLGPVNARVTYRVRTRGVDSKPSMETLVSVNLTVAGQDHANAPALLNPKLALLEIYGAKSKVLNTLLTEDFGEDADGFLTLFDAPERGHTIEVYWGSISTPVARYIVQTGDVAGKRVPFNIPWSVIDQDRLNPALPVHYTTSNGVNQQLAPFTPVKVSIIIIEGLQEPSFPDAGISGTLDCCAKPRLWERVRVRIEGNPVFDEKDIVTLFWQGCAGPNGTTPIPKAADRFSTTLSADQARNGFEVHVTDYERLIAPMQNRGSALCHYTLKKFTGGRGVSKKDFVIINRTMASGAVCSPTNETCTEP</sequence>
<feature type="region of interest" description="Disordered" evidence="1">
    <location>
        <begin position="1"/>
        <end position="22"/>
    </location>
</feature>
<dbReference type="EMBL" id="PDKZ01000002">
    <property type="protein sequence ID" value="PHH43046.1"/>
    <property type="molecule type" value="Genomic_DNA"/>
</dbReference>
<protein>
    <submittedName>
        <fullName evidence="2">Uncharacterized protein</fullName>
    </submittedName>
</protein>
<dbReference type="Proteomes" id="UP000222460">
    <property type="component" value="Unassembled WGS sequence"/>
</dbReference>
<evidence type="ECO:0000313" key="2">
    <source>
        <dbReference type="EMBL" id="PHH43046.1"/>
    </source>
</evidence>
<evidence type="ECO:0000313" key="3">
    <source>
        <dbReference type="Proteomes" id="UP000222460"/>
    </source>
</evidence>
<organism evidence="2 3">
    <name type="scientific">Pseudomonas putida</name>
    <name type="common">Arthrobacter siderocapsulatus</name>
    <dbReference type="NCBI Taxonomy" id="303"/>
    <lineage>
        <taxon>Bacteria</taxon>
        <taxon>Pseudomonadati</taxon>
        <taxon>Pseudomonadota</taxon>
        <taxon>Gammaproteobacteria</taxon>
        <taxon>Pseudomonadales</taxon>
        <taxon>Pseudomonadaceae</taxon>
        <taxon>Pseudomonas</taxon>
    </lineage>
</organism>
<reference evidence="3" key="1">
    <citation type="submission" date="2017-10" db="EMBL/GenBank/DDBJ databases">
        <title>FDA dAtabase for Regulatory Grade micrObial Sequences (FDA-ARGOS): Supporting development and validation of Infectious Disease Dx tests.</title>
        <authorList>
            <person name="Goldberg B."/>
            <person name="Campos J."/>
            <person name="Tallon L."/>
            <person name="Sadzewicz L."/>
            <person name="Ott S."/>
            <person name="Zhao X."/>
            <person name="Nagaraj S."/>
            <person name="Vavikolanu K."/>
            <person name="Aluvathingal J."/>
            <person name="Nadendla S."/>
            <person name="Geyer C."/>
            <person name="Sichtig H."/>
        </authorList>
    </citation>
    <scope>NUCLEOTIDE SEQUENCE [LARGE SCALE GENOMIC DNA]</scope>
    <source>
        <strain evidence="3">FDAARGOS_376</strain>
    </source>
</reference>
<comment type="caution">
    <text evidence="2">The sequence shown here is derived from an EMBL/GenBank/DDBJ whole genome shotgun (WGS) entry which is preliminary data.</text>
</comment>
<accession>A0A2C5WCW8</accession>
<evidence type="ECO:0000256" key="1">
    <source>
        <dbReference type="SAM" id="MobiDB-lite"/>
    </source>
</evidence>